<evidence type="ECO:0000256" key="6">
    <source>
        <dbReference type="ARBA" id="ARBA00023136"/>
    </source>
</evidence>
<keyword evidence="6 7" id="KW-0472">Membrane</keyword>
<feature type="transmembrane region" description="Helical" evidence="7">
    <location>
        <begin position="87"/>
        <end position="106"/>
    </location>
</feature>
<comment type="subcellular location">
    <subcellularLocation>
        <location evidence="1">Cell membrane</location>
        <topology evidence="1">Multi-pass membrane protein</topology>
    </subcellularLocation>
</comment>
<dbReference type="GO" id="GO:0016740">
    <property type="term" value="F:transferase activity"/>
    <property type="evidence" value="ECO:0007669"/>
    <property type="project" value="UniProtKB-KW"/>
</dbReference>
<feature type="domain" description="Sulfatase N-terminal" evidence="8">
    <location>
        <begin position="149"/>
        <end position="446"/>
    </location>
</feature>
<dbReference type="Pfam" id="PF00884">
    <property type="entry name" value="Sulfatase"/>
    <property type="match status" value="1"/>
</dbReference>
<dbReference type="InterPro" id="IPR058130">
    <property type="entry name" value="PEA_transf_C"/>
</dbReference>
<dbReference type="PANTHER" id="PTHR30443">
    <property type="entry name" value="INNER MEMBRANE PROTEIN"/>
    <property type="match status" value="1"/>
</dbReference>
<proteinExistence type="predicted"/>
<name>A0ABT4PJH6_9BACT</name>
<feature type="transmembrane region" description="Helical" evidence="7">
    <location>
        <begin position="7"/>
        <end position="31"/>
    </location>
</feature>
<dbReference type="Proteomes" id="UP001141933">
    <property type="component" value="Unassembled WGS sequence"/>
</dbReference>
<keyword evidence="4 7" id="KW-0812">Transmembrane</keyword>
<feature type="transmembrane region" description="Helical" evidence="7">
    <location>
        <begin position="51"/>
        <end position="75"/>
    </location>
</feature>
<evidence type="ECO:0000259" key="8">
    <source>
        <dbReference type="Pfam" id="PF00884"/>
    </source>
</evidence>
<dbReference type="InterPro" id="IPR040423">
    <property type="entry name" value="PEA_transferase"/>
</dbReference>
<dbReference type="SUPFAM" id="SSF53649">
    <property type="entry name" value="Alkaline phosphatase-like"/>
    <property type="match status" value="1"/>
</dbReference>
<dbReference type="InterPro" id="IPR017850">
    <property type="entry name" value="Alkaline_phosphatase_core_sf"/>
</dbReference>
<dbReference type="RefSeq" id="WP_269878517.1">
    <property type="nucleotide sequence ID" value="NZ_JAPZVM010000009.1"/>
</dbReference>
<evidence type="ECO:0000256" key="4">
    <source>
        <dbReference type="ARBA" id="ARBA00022692"/>
    </source>
</evidence>
<sequence length="463" mass="53592">MKKWYRLFVFLLLGVNFLIDIICVYSFHFTFDQEVPAILLGTNSNEAVEFIHTFIPYSLVFIIIVSFLFLGFVYIKLRQLPLCIKDQYCIVLLLFVFLSLLSFAAISNKNFGNVSITKFYTILNATSPPDLKDYAVRPQLLTLSEKKPKNIVMIIGESFSKTHSSLYGYHKNTNPCLKVLQNNGLLYVFNNIQTPALNTVPVFQSLMSTYKPEFKDSINWFECITMQGVLKAAGYYTSWISNQSQKGFHDNVIAKFAYLCDTSVFAGNRFAAMGKKDLDEIIIDSVSKYKNMGDEQHYRFYFIHLMGSHPDFKKRYPLSFDIFKADDYPDKKKEQRTILASYDNSILYNDFVVSKILNLFSEDEAIIFYFSDHALDVFDSRDDYVGHARYNDSKSLIAGSNIPFMVYMTPSFQSDFPNIKNILQSKLDCYYRIDDMIYTIMDVIGVKFEDGNRDNKQSLLNLY</sequence>
<evidence type="ECO:0000256" key="7">
    <source>
        <dbReference type="SAM" id="Phobius"/>
    </source>
</evidence>
<keyword evidence="3 9" id="KW-0808">Transferase</keyword>
<evidence type="ECO:0000313" key="9">
    <source>
        <dbReference type="EMBL" id="MCZ8373206.1"/>
    </source>
</evidence>
<evidence type="ECO:0000256" key="5">
    <source>
        <dbReference type="ARBA" id="ARBA00022989"/>
    </source>
</evidence>
<comment type="caution">
    <text evidence="9">The sequence shown here is derived from an EMBL/GenBank/DDBJ whole genome shotgun (WGS) entry which is preliminary data.</text>
</comment>
<accession>A0ABT4PJH6</accession>
<protein>
    <submittedName>
        <fullName evidence="9">Phosphoethanolamine transferase</fullName>
    </submittedName>
</protein>
<organism evidence="9 10">
    <name type="scientific">Phocaeicola acetigenes</name>
    <dbReference type="NCBI Taxonomy" id="3016083"/>
    <lineage>
        <taxon>Bacteria</taxon>
        <taxon>Pseudomonadati</taxon>
        <taxon>Bacteroidota</taxon>
        <taxon>Bacteroidia</taxon>
        <taxon>Bacteroidales</taxon>
        <taxon>Bacteroidaceae</taxon>
        <taxon>Phocaeicola</taxon>
    </lineage>
</organism>
<dbReference type="InterPro" id="IPR000917">
    <property type="entry name" value="Sulfatase_N"/>
</dbReference>
<keyword evidence="10" id="KW-1185">Reference proteome</keyword>
<keyword evidence="2" id="KW-1003">Cell membrane</keyword>
<evidence type="ECO:0000313" key="10">
    <source>
        <dbReference type="Proteomes" id="UP001141933"/>
    </source>
</evidence>
<dbReference type="CDD" id="cd16017">
    <property type="entry name" value="LptA"/>
    <property type="match status" value="1"/>
</dbReference>
<evidence type="ECO:0000256" key="1">
    <source>
        <dbReference type="ARBA" id="ARBA00004651"/>
    </source>
</evidence>
<evidence type="ECO:0000256" key="2">
    <source>
        <dbReference type="ARBA" id="ARBA00022475"/>
    </source>
</evidence>
<evidence type="ECO:0000256" key="3">
    <source>
        <dbReference type="ARBA" id="ARBA00022679"/>
    </source>
</evidence>
<dbReference type="Gene3D" id="3.40.720.10">
    <property type="entry name" value="Alkaline Phosphatase, subunit A"/>
    <property type="match status" value="1"/>
</dbReference>
<dbReference type="PANTHER" id="PTHR30443:SF2">
    <property type="entry name" value="PHOSPHOETHANOLAMINE TRANSFERASE EPTC"/>
    <property type="match status" value="1"/>
</dbReference>
<reference evidence="9" key="1">
    <citation type="submission" date="2022-12" db="EMBL/GenBank/DDBJ databases">
        <title>Phocaeicola acetigenes sp. nov., isolated feces from a healthy human.</title>
        <authorList>
            <person name="Do H."/>
            <person name="Ha Y.B."/>
            <person name="Kim J.-S."/>
            <person name="Suh M.K."/>
            <person name="Kim H.S."/>
            <person name="Lee J.-S."/>
        </authorList>
    </citation>
    <scope>NUCLEOTIDE SEQUENCE</scope>
    <source>
        <strain evidence="9">KGMB11183</strain>
    </source>
</reference>
<dbReference type="EMBL" id="JAPZVM010000009">
    <property type="protein sequence ID" value="MCZ8373206.1"/>
    <property type="molecule type" value="Genomic_DNA"/>
</dbReference>
<keyword evidence="5 7" id="KW-1133">Transmembrane helix</keyword>
<gene>
    <name evidence="9" type="ORF">O6P32_10890</name>
</gene>